<proteinExistence type="predicted"/>
<name>A0A336L0K1_CULSO</name>
<accession>A0A336L0K1</accession>
<reference evidence="2" key="2">
    <citation type="submission" date="2018-07" db="EMBL/GenBank/DDBJ databases">
        <authorList>
            <person name="Quirk P.G."/>
            <person name="Krulwich T.A."/>
        </authorList>
    </citation>
    <scope>NUCLEOTIDE SEQUENCE</scope>
</reference>
<evidence type="ECO:0000313" key="1">
    <source>
        <dbReference type="EMBL" id="SSX10620.1"/>
    </source>
</evidence>
<reference evidence="1" key="1">
    <citation type="submission" date="2018-04" db="EMBL/GenBank/DDBJ databases">
        <authorList>
            <person name="Go L.Y."/>
            <person name="Mitchell J.A."/>
        </authorList>
    </citation>
    <scope>NUCLEOTIDE SEQUENCE</scope>
    <source>
        <tissue evidence="1">Whole organism</tissue>
    </source>
</reference>
<dbReference type="EMBL" id="UFQT01001383">
    <property type="protein sequence ID" value="SSX30303.1"/>
    <property type="molecule type" value="Genomic_DNA"/>
</dbReference>
<sequence>MFQKNIHTSCLVFCETSDETGAINKKESSPILNKKIKSNTELSRRLDQTFGRFEF</sequence>
<evidence type="ECO:0000313" key="2">
    <source>
        <dbReference type="EMBL" id="SSX30303.1"/>
    </source>
</evidence>
<gene>
    <name evidence="1" type="primary">CSON002308</name>
</gene>
<organism evidence="1">
    <name type="scientific">Culicoides sonorensis</name>
    <name type="common">Biting midge</name>
    <dbReference type="NCBI Taxonomy" id="179676"/>
    <lineage>
        <taxon>Eukaryota</taxon>
        <taxon>Metazoa</taxon>
        <taxon>Ecdysozoa</taxon>
        <taxon>Arthropoda</taxon>
        <taxon>Hexapoda</taxon>
        <taxon>Insecta</taxon>
        <taxon>Pterygota</taxon>
        <taxon>Neoptera</taxon>
        <taxon>Endopterygota</taxon>
        <taxon>Diptera</taxon>
        <taxon>Nematocera</taxon>
        <taxon>Chironomoidea</taxon>
        <taxon>Ceratopogonidae</taxon>
        <taxon>Ceratopogoninae</taxon>
        <taxon>Culicoides</taxon>
        <taxon>Monoculicoides</taxon>
    </lineage>
</organism>
<protein>
    <submittedName>
        <fullName evidence="1">CSON002308 protein</fullName>
    </submittedName>
</protein>
<dbReference type="AlphaFoldDB" id="A0A336L0K1"/>
<dbReference type="EMBL" id="UFQS01001383">
    <property type="protein sequence ID" value="SSX10620.1"/>
    <property type="molecule type" value="Genomic_DNA"/>
</dbReference>
<dbReference type="VEuPathDB" id="VectorBase:CSON002308"/>